<keyword evidence="2" id="KW-1185">Reference proteome</keyword>
<gene>
    <name evidence="1" type="ORF">ACFQ1X_14075</name>
</gene>
<evidence type="ECO:0000313" key="2">
    <source>
        <dbReference type="Proteomes" id="UP001597109"/>
    </source>
</evidence>
<sequence>MAAYGATDDKHKEIADKRLKIADKLKKIADKRLKIADKLPKIADKPKSLSATAYTILQRDSFLMRINYF</sequence>
<name>A0ABW3LF47_9BACL</name>
<reference evidence="2" key="1">
    <citation type="journal article" date="2019" name="Int. J. Syst. Evol. Microbiol.">
        <title>The Global Catalogue of Microorganisms (GCM) 10K type strain sequencing project: providing services to taxonomists for standard genome sequencing and annotation.</title>
        <authorList>
            <consortium name="The Broad Institute Genomics Platform"/>
            <consortium name="The Broad Institute Genome Sequencing Center for Infectious Disease"/>
            <person name="Wu L."/>
            <person name="Ma J."/>
        </authorList>
    </citation>
    <scope>NUCLEOTIDE SEQUENCE [LARGE SCALE GENOMIC DNA]</scope>
    <source>
        <strain evidence="2">CCUG 56756</strain>
    </source>
</reference>
<protein>
    <submittedName>
        <fullName evidence="1">Uncharacterized protein</fullName>
    </submittedName>
</protein>
<dbReference type="RefSeq" id="WP_379083062.1">
    <property type="nucleotide sequence ID" value="NZ_JBHTKI010000022.1"/>
</dbReference>
<proteinExistence type="predicted"/>
<organism evidence="1 2">
    <name type="scientific">Metaplanococcus flavidus</name>
    <dbReference type="NCBI Taxonomy" id="569883"/>
    <lineage>
        <taxon>Bacteria</taxon>
        <taxon>Bacillati</taxon>
        <taxon>Bacillota</taxon>
        <taxon>Bacilli</taxon>
        <taxon>Bacillales</taxon>
        <taxon>Caryophanaceae</taxon>
        <taxon>Metaplanococcus</taxon>
    </lineage>
</organism>
<dbReference type="EMBL" id="JBHTKI010000022">
    <property type="protein sequence ID" value="MFD1032564.1"/>
    <property type="molecule type" value="Genomic_DNA"/>
</dbReference>
<evidence type="ECO:0000313" key="1">
    <source>
        <dbReference type="EMBL" id="MFD1032564.1"/>
    </source>
</evidence>
<comment type="caution">
    <text evidence="1">The sequence shown here is derived from an EMBL/GenBank/DDBJ whole genome shotgun (WGS) entry which is preliminary data.</text>
</comment>
<dbReference type="Proteomes" id="UP001597109">
    <property type="component" value="Unassembled WGS sequence"/>
</dbReference>
<accession>A0ABW3LF47</accession>